<evidence type="ECO:0000313" key="13">
    <source>
        <dbReference type="EMBL" id="EQC27957.1"/>
    </source>
</evidence>
<dbReference type="RefSeq" id="XP_008618570.1">
    <property type="nucleotide sequence ID" value="XM_008620348.1"/>
</dbReference>
<gene>
    <name evidence="13" type="ORF">SDRG_14234</name>
</gene>
<keyword evidence="14" id="KW-1185">Reference proteome</keyword>
<evidence type="ECO:0000256" key="4">
    <source>
        <dbReference type="ARBA" id="ARBA00022989"/>
    </source>
</evidence>
<sequence>MGPTTDVEEGRQFLDESRRASDHDENDDKQASPAERPSSSLPFCYVERAFHRGDSLVLRSRSLVCGMGPRWCSVGPHWPLLFVTFGLLSVFALFTVHVVWSNDQVSSSEAWGGLCLCLGSLLAYALTACTDPGVVPISLEPQHPSDTYCDYCASYRPASASHCSDCKVCVLEYDHHCPWTGKCIGKRNLTYFYLWLFSLVFSFVYEMIQLTTYLLPPPVPHHTP</sequence>
<keyword evidence="8 10" id="KW-0012">Acyltransferase</keyword>
<dbReference type="PANTHER" id="PTHR22883">
    <property type="entry name" value="ZINC FINGER DHHC DOMAIN CONTAINING PROTEIN"/>
    <property type="match status" value="1"/>
</dbReference>
<dbReference type="PANTHER" id="PTHR22883:SF43">
    <property type="entry name" value="PALMITOYLTRANSFERASE APP"/>
    <property type="match status" value="1"/>
</dbReference>
<evidence type="ECO:0000256" key="10">
    <source>
        <dbReference type="RuleBase" id="RU079119"/>
    </source>
</evidence>
<name>T0REG2_SAPDV</name>
<dbReference type="InParanoid" id="T0REG2"/>
<dbReference type="OrthoDB" id="9909019at2759"/>
<keyword evidence="6" id="KW-0564">Palmitate</keyword>
<dbReference type="GO" id="GO:0006612">
    <property type="term" value="P:protein targeting to membrane"/>
    <property type="evidence" value="ECO:0007669"/>
    <property type="project" value="TreeGrafter"/>
</dbReference>
<dbReference type="eggNOG" id="KOG1311">
    <property type="taxonomic scope" value="Eukaryota"/>
</dbReference>
<dbReference type="EMBL" id="JH767200">
    <property type="protein sequence ID" value="EQC27957.1"/>
    <property type="molecule type" value="Genomic_DNA"/>
</dbReference>
<dbReference type="InterPro" id="IPR001594">
    <property type="entry name" value="Palmitoyltrfase_DHHC"/>
</dbReference>
<comment type="subcellular location">
    <subcellularLocation>
        <location evidence="1">Endomembrane system</location>
        <topology evidence="1">Multi-pass membrane protein</topology>
    </subcellularLocation>
</comment>
<evidence type="ECO:0000256" key="3">
    <source>
        <dbReference type="ARBA" id="ARBA00022692"/>
    </source>
</evidence>
<dbReference type="Pfam" id="PF01529">
    <property type="entry name" value="DHHC"/>
    <property type="match status" value="1"/>
</dbReference>
<feature type="transmembrane region" description="Helical" evidence="10">
    <location>
        <begin position="192"/>
        <end position="215"/>
    </location>
</feature>
<dbReference type="Proteomes" id="UP000030762">
    <property type="component" value="Unassembled WGS sequence"/>
</dbReference>
<evidence type="ECO:0000256" key="5">
    <source>
        <dbReference type="ARBA" id="ARBA00023136"/>
    </source>
</evidence>
<dbReference type="STRING" id="1156394.T0REG2"/>
<evidence type="ECO:0000256" key="8">
    <source>
        <dbReference type="ARBA" id="ARBA00023315"/>
    </source>
</evidence>
<evidence type="ECO:0000313" key="14">
    <source>
        <dbReference type="Proteomes" id="UP000030762"/>
    </source>
</evidence>
<keyword evidence="5 10" id="KW-0472">Membrane</keyword>
<dbReference type="OMA" id="YVERAFH"/>
<dbReference type="EC" id="2.3.1.225" evidence="10"/>
<comment type="domain">
    <text evidence="10">The DHHC domain is required for palmitoyltransferase activity.</text>
</comment>
<keyword evidence="4 10" id="KW-1133">Transmembrane helix</keyword>
<feature type="compositionally biased region" description="Basic and acidic residues" evidence="11">
    <location>
        <begin position="8"/>
        <end position="30"/>
    </location>
</feature>
<keyword evidence="2 10" id="KW-0808">Transferase</keyword>
<feature type="region of interest" description="Disordered" evidence="11">
    <location>
        <begin position="1"/>
        <end position="38"/>
    </location>
</feature>
<evidence type="ECO:0000256" key="1">
    <source>
        <dbReference type="ARBA" id="ARBA00004127"/>
    </source>
</evidence>
<evidence type="ECO:0000256" key="7">
    <source>
        <dbReference type="ARBA" id="ARBA00023288"/>
    </source>
</evidence>
<dbReference type="InterPro" id="IPR039859">
    <property type="entry name" value="PFA4/ZDH16/20/ERF2-like"/>
</dbReference>
<evidence type="ECO:0000259" key="12">
    <source>
        <dbReference type="Pfam" id="PF01529"/>
    </source>
</evidence>
<dbReference type="PROSITE" id="PS50216">
    <property type="entry name" value="DHHC"/>
    <property type="match status" value="1"/>
</dbReference>
<feature type="domain" description="Palmitoyltransferase DHHC" evidence="12">
    <location>
        <begin position="145"/>
        <end position="214"/>
    </location>
</feature>
<dbReference type="GO" id="GO:0005783">
    <property type="term" value="C:endoplasmic reticulum"/>
    <property type="evidence" value="ECO:0007669"/>
    <property type="project" value="TreeGrafter"/>
</dbReference>
<dbReference type="GO" id="GO:0005794">
    <property type="term" value="C:Golgi apparatus"/>
    <property type="evidence" value="ECO:0007669"/>
    <property type="project" value="TreeGrafter"/>
</dbReference>
<dbReference type="GO" id="GO:0019706">
    <property type="term" value="F:protein-cysteine S-palmitoyltransferase activity"/>
    <property type="evidence" value="ECO:0007669"/>
    <property type="project" value="UniProtKB-EC"/>
</dbReference>
<reference evidence="13 14" key="1">
    <citation type="submission" date="2012-04" db="EMBL/GenBank/DDBJ databases">
        <title>The Genome Sequence of Saprolegnia declina VS20.</title>
        <authorList>
            <consortium name="The Broad Institute Genome Sequencing Platform"/>
            <person name="Russ C."/>
            <person name="Nusbaum C."/>
            <person name="Tyler B."/>
            <person name="van West P."/>
            <person name="Dieguez-Uribeondo J."/>
            <person name="de Bruijn I."/>
            <person name="Tripathy S."/>
            <person name="Jiang R."/>
            <person name="Young S.K."/>
            <person name="Zeng Q."/>
            <person name="Gargeya S."/>
            <person name="Fitzgerald M."/>
            <person name="Haas B."/>
            <person name="Abouelleil A."/>
            <person name="Alvarado L."/>
            <person name="Arachchi H.M."/>
            <person name="Berlin A."/>
            <person name="Chapman S.B."/>
            <person name="Goldberg J."/>
            <person name="Griggs A."/>
            <person name="Gujja S."/>
            <person name="Hansen M."/>
            <person name="Howarth C."/>
            <person name="Imamovic A."/>
            <person name="Larimer J."/>
            <person name="McCowen C."/>
            <person name="Montmayeur A."/>
            <person name="Murphy C."/>
            <person name="Neiman D."/>
            <person name="Pearson M."/>
            <person name="Priest M."/>
            <person name="Roberts A."/>
            <person name="Saif S."/>
            <person name="Shea T."/>
            <person name="Sisk P."/>
            <person name="Sykes S."/>
            <person name="Wortman J."/>
            <person name="Nusbaum C."/>
            <person name="Birren B."/>
        </authorList>
    </citation>
    <scope>NUCLEOTIDE SEQUENCE [LARGE SCALE GENOMIC DNA]</scope>
    <source>
        <strain evidence="13 14">VS20</strain>
    </source>
</reference>
<comment type="similarity">
    <text evidence="10">Belongs to the DHHC palmitoyltransferase family.</text>
</comment>
<evidence type="ECO:0000256" key="11">
    <source>
        <dbReference type="SAM" id="MobiDB-lite"/>
    </source>
</evidence>
<comment type="catalytic activity">
    <reaction evidence="9 10">
        <text>L-cysteinyl-[protein] + hexadecanoyl-CoA = S-hexadecanoyl-L-cysteinyl-[protein] + CoA</text>
        <dbReference type="Rhea" id="RHEA:36683"/>
        <dbReference type="Rhea" id="RHEA-COMP:10131"/>
        <dbReference type="Rhea" id="RHEA-COMP:11032"/>
        <dbReference type="ChEBI" id="CHEBI:29950"/>
        <dbReference type="ChEBI" id="CHEBI:57287"/>
        <dbReference type="ChEBI" id="CHEBI:57379"/>
        <dbReference type="ChEBI" id="CHEBI:74151"/>
        <dbReference type="EC" id="2.3.1.225"/>
    </reaction>
</comment>
<keyword evidence="3 10" id="KW-0812">Transmembrane</keyword>
<dbReference type="AlphaFoldDB" id="T0REG2"/>
<evidence type="ECO:0000256" key="6">
    <source>
        <dbReference type="ARBA" id="ARBA00023139"/>
    </source>
</evidence>
<evidence type="ECO:0000256" key="9">
    <source>
        <dbReference type="ARBA" id="ARBA00048048"/>
    </source>
</evidence>
<dbReference type="VEuPathDB" id="FungiDB:SDRG_14234"/>
<keyword evidence="7" id="KW-0449">Lipoprotein</keyword>
<protein>
    <recommendedName>
        <fullName evidence="10">Palmitoyltransferase</fullName>
        <ecNumber evidence="10">2.3.1.225</ecNumber>
    </recommendedName>
</protein>
<feature type="transmembrane region" description="Helical" evidence="10">
    <location>
        <begin position="80"/>
        <end position="99"/>
    </location>
</feature>
<accession>T0REG2</accession>
<proteinExistence type="inferred from homology"/>
<dbReference type="GeneID" id="19954961"/>
<evidence type="ECO:0000256" key="2">
    <source>
        <dbReference type="ARBA" id="ARBA00022679"/>
    </source>
</evidence>
<organism evidence="13 14">
    <name type="scientific">Saprolegnia diclina (strain VS20)</name>
    <dbReference type="NCBI Taxonomy" id="1156394"/>
    <lineage>
        <taxon>Eukaryota</taxon>
        <taxon>Sar</taxon>
        <taxon>Stramenopiles</taxon>
        <taxon>Oomycota</taxon>
        <taxon>Saprolegniomycetes</taxon>
        <taxon>Saprolegniales</taxon>
        <taxon>Saprolegniaceae</taxon>
        <taxon>Saprolegnia</taxon>
    </lineage>
</organism>